<organism evidence="2">
    <name type="scientific">Hexamita inflata</name>
    <dbReference type="NCBI Taxonomy" id="28002"/>
    <lineage>
        <taxon>Eukaryota</taxon>
        <taxon>Metamonada</taxon>
        <taxon>Diplomonadida</taxon>
        <taxon>Hexamitidae</taxon>
        <taxon>Hexamitinae</taxon>
        <taxon>Hexamita</taxon>
    </lineage>
</organism>
<comment type="caution">
    <text evidence="2">The sequence shown here is derived from an EMBL/GenBank/DDBJ whole genome shotgun (WGS) entry which is preliminary data.</text>
</comment>
<feature type="compositionally biased region" description="Basic and acidic residues" evidence="1">
    <location>
        <begin position="849"/>
        <end position="871"/>
    </location>
</feature>
<dbReference type="EMBL" id="CAXDID020000777">
    <property type="protein sequence ID" value="CAL6113819.1"/>
    <property type="molecule type" value="Genomic_DNA"/>
</dbReference>
<protein>
    <submittedName>
        <fullName evidence="3">Hypothetical_protein</fullName>
    </submittedName>
</protein>
<reference evidence="3 4" key="2">
    <citation type="submission" date="2024-07" db="EMBL/GenBank/DDBJ databases">
        <authorList>
            <person name="Akdeniz Z."/>
        </authorList>
    </citation>
    <scope>NUCLEOTIDE SEQUENCE [LARGE SCALE GENOMIC DNA]</scope>
</reference>
<evidence type="ECO:0000313" key="2">
    <source>
        <dbReference type="EMBL" id="CAI9913917.1"/>
    </source>
</evidence>
<feature type="compositionally biased region" description="Low complexity" evidence="1">
    <location>
        <begin position="802"/>
        <end position="830"/>
    </location>
</feature>
<evidence type="ECO:0000313" key="3">
    <source>
        <dbReference type="EMBL" id="CAL6113819.1"/>
    </source>
</evidence>
<feature type="region of interest" description="Disordered" evidence="1">
    <location>
        <begin position="797"/>
        <end position="888"/>
    </location>
</feature>
<evidence type="ECO:0000256" key="1">
    <source>
        <dbReference type="SAM" id="MobiDB-lite"/>
    </source>
</evidence>
<sequence length="888" mass="103674">MAETTNLLKIEVLHNMLDIPVTETDYVKTLQDQAITNQYADILQQISDLLLNQQKEDVKFNSAYEQLRQSLDNKQGQRSQFIGNLLLLKQSFHQTLINIKQLRFLTNKPLDFNLQLNNFVQNFVNITLFTPVDFQKIFQITQLEFNENISTLQFLTSNQFENYWNNLLFKFNQRTESPIQLQTLQELEITELMLEEEIMINVHTPMQDIKRQFEHVKEFTVMVGEQKYYNVVEAKKEEKTVQQPLLSTSYVNSVLEHSLTKQIQSQQNQSQQYQSQTSEFSPKADQQLALTDPLKQIKVLQQKLNLSEKEIQYANNVVQSEQIQQYEKTLIKVIELKSQLVQRFERMQELLEIINEFVLTLKGNKKQLLGVAAELRQIIVDKTLILNQYQKICGVAWDFDRCVINDKVEFPLQFLFLISKILKLCPEDEEAHIKYLTENTANIVFGQNQFARQMWDLTRKVTEQQIGQKKLDACAQIYKQNHTAIDKSWNLIHNIQQREMYICQVPVCQVPDVFKCEGEYDFKIEEREIIDEFDEFDEEPQTNTPQVKDKKESKDKKVTKRTPVQILKEIGIDIKKYKMQQVLMLNAFNTIGYVRSKPAVPIPVIPVDPKAKINAMLKSIKCPNKQPYKLQLDLASQRIQVSRTKPNDELTLKDKIDLIRKGKRNYEEHKVEMFQESYKTLTPIKINQQLGEKYLKIALNVGQICIKQKRRGTDMDNIEQFKVTLMQQLNQQINREQFGQYVQILSAQSQLINNQLTTRAKNMELIKSIELDLYETRQFKIMCKTAADLLSSKPSLSQTVVQSKPQSNNPQPQSKSLQQTNNQLTNSQSSKPQNINESKEKQITNMDLFKQRALENDKPKKNEPKENEAKNGAKKINITNVGIGKIQK</sequence>
<evidence type="ECO:0000313" key="4">
    <source>
        <dbReference type="Proteomes" id="UP001642409"/>
    </source>
</evidence>
<dbReference type="EMBL" id="CATOUU010000040">
    <property type="protein sequence ID" value="CAI9913917.1"/>
    <property type="molecule type" value="Genomic_DNA"/>
</dbReference>
<feature type="region of interest" description="Disordered" evidence="1">
    <location>
        <begin position="533"/>
        <end position="558"/>
    </location>
</feature>
<dbReference type="AlphaFoldDB" id="A0AA86TED4"/>
<reference evidence="2" key="1">
    <citation type="submission" date="2023-06" db="EMBL/GenBank/DDBJ databases">
        <authorList>
            <person name="Kurt Z."/>
        </authorList>
    </citation>
    <scope>NUCLEOTIDE SEQUENCE</scope>
</reference>
<name>A0AA86TED4_9EUKA</name>
<feature type="compositionally biased region" description="Basic and acidic residues" evidence="1">
    <location>
        <begin position="547"/>
        <end position="556"/>
    </location>
</feature>
<keyword evidence="4" id="KW-1185">Reference proteome</keyword>
<gene>
    <name evidence="2" type="ORF">HINF_LOCUS1562</name>
    <name evidence="3" type="ORF">HINF_LOCUS77686</name>
</gene>
<dbReference type="Proteomes" id="UP001642409">
    <property type="component" value="Unassembled WGS sequence"/>
</dbReference>
<proteinExistence type="predicted"/>
<accession>A0AA86TED4</accession>